<evidence type="ECO:0000256" key="4">
    <source>
        <dbReference type="ARBA" id="ARBA00024207"/>
    </source>
</evidence>
<dbReference type="PANTHER" id="PTHR33397">
    <property type="entry name" value="UPF0331 PROTEIN YUTE"/>
    <property type="match status" value="1"/>
</dbReference>
<dbReference type="Gene3D" id="1.20.120.580">
    <property type="entry name" value="bsu32300-like"/>
    <property type="match status" value="1"/>
</dbReference>
<dbReference type="Proteomes" id="UP000722121">
    <property type="component" value="Unassembled WGS sequence"/>
</dbReference>
<keyword evidence="2" id="KW-0540">Nuclease</keyword>
<reference evidence="5 6" key="1">
    <citation type="submission" date="2021-02" db="EMBL/GenBank/DDBJ databases">
        <title>Activity-based single-cell genomes from oceanic crustal fluid captures similar information to metagenomic and metatranscriptomic surveys with orders of magnitude less sampling.</title>
        <authorList>
            <person name="D'Angelo T.S."/>
            <person name="Orcutt B.N."/>
        </authorList>
    </citation>
    <scope>NUCLEOTIDE SEQUENCE [LARGE SCALE GENOMIC DNA]</scope>
    <source>
        <strain evidence="5">AH-315-G07</strain>
    </source>
</reference>
<protein>
    <submittedName>
        <fullName evidence="5">DUF86 domain-containing protein</fullName>
    </submittedName>
</protein>
<name>A0ABS3AQ31_9BACT</name>
<dbReference type="EMBL" id="JAFITR010000026">
    <property type="protein sequence ID" value="MBN4066806.1"/>
    <property type="molecule type" value="Genomic_DNA"/>
</dbReference>
<organism evidence="5 6">
    <name type="scientific">Simkania negevensis</name>
    <dbReference type="NCBI Taxonomy" id="83561"/>
    <lineage>
        <taxon>Bacteria</taxon>
        <taxon>Pseudomonadati</taxon>
        <taxon>Chlamydiota</taxon>
        <taxon>Chlamydiia</taxon>
        <taxon>Parachlamydiales</taxon>
        <taxon>Simkaniaceae</taxon>
        <taxon>Simkania</taxon>
    </lineage>
</organism>
<accession>A0ABS3AQ31</accession>
<keyword evidence="6" id="KW-1185">Reference proteome</keyword>
<gene>
    <name evidence="5" type="ORF">JYU14_01840</name>
</gene>
<comment type="caution">
    <text evidence="5">The sequence shown here is derived from an EMBL/GenBank/DDBJ whole genome shotgun (WGS) entry which is preliminary data.</text>
</comment>
<dbReference type="InterPro" id="IPR008201">
    <property type="entry name" value="HepT-like"/>
</dbReference>
<dbReference type="PANTHER" id="PTHR33397:SF3">
    <property type="entry name" value="MRNA NUCLEASE HEPT"/>
    <property type="match status" value="1"/>
</dbReference>
<dbReference type="InterPro" id="IPR037038">
    <property type="entry name" value="HepT-like_sf"/>
</dbReference>
<keyword evidence="3" id="KW-0378">Hydrolase</keyword>
<evidence type="ECO:0000313" key="5">
    <source>
        <dbReference type="EMBL" id="MBN4066806.1"/>
    </source>
</evidence>
<evidence type="ECO:0000256" key="3">
    <source>
        <dbReference type="ARBA" id="ARBA00022801"/>
    </source>
</evidence>
<comment type="similarity">
    <text evidence="4">Belongs to the HepT RNase toxin family.</text>
</comment>
<dbReference type="NCBIfam" id="NF047751">
    <property type="entry name" value="HepT_toxin"/>
    <property type="match status" value="1"/>
</dbReference>
<evidence type="ECO:0000313" key="6">
    <source>
        <dbReference type="Proteomes" id="UP000722121"/>
    </source>
</evidence>
<dbReference type="InterPro" id="IPR052379">
    <property type="entry name" value="Type_VII_TA_RNase"/>
</dbReference>
<evidence type="ECO:0000256" key="2">
    <source>
        <dbReference type="ARBA" id="ARBA00022722"/>
    </source>
</evidence>
<evidence type="ECO:0000256" key="1">
    <source>
        <dbReference type="ARBA" id="ARBA00022649"/>
    </source>
</evidence>
<keyword evidence="1" id="KW-1277">Toxin-antitoxin system</keyword>
<sequence length="136" mass="15943">MDDVILNKVAIVEKCLQRIHEEYDGHEDELEHNYTKQDAILLNLLRACEAVIDLGMRLVRLEKLGIPQSSRDVFVFLEQSKKISPEVSEELQKMVGFRNIAVHDYQKMNLTIVHGVIKNKLRYFQEFCRQIMQSPE</sequence>
<dbReference type="Pfam" id="PF01934">
    <property type="entry name" value="HepT-like"/>
    <property type="match status" value="1"/>
</dbReference>
<proteinExistence type="inferred from homology"/>